<dbReference type="OrthoDB" id="260790at2"/>
<organism evidence="2 3">
    <name type="scientific">Rosistilla ulvae</name>
    <dbReference type="NCBI Taxonomy" id="1930277"/>
    <lineage>
        <taxon>Bacteria</taxon>
        <taxon>Pseudomonadati</taxon>
        <taxon>Planctomycetota</taxon>
        <taxon>Planctomycetia</taxon>
        <taxon>Pirellulales</taxon>
        <taxon>Pirellulaceae</taxon>
        <taxon>Rosistilla</taxon>
    </lineage>
</organism>
<dbReference type="RefSeq" id="WP_145345284.1">
    <property type="nucleotide sequence ID" value="NZ_CP036261.1"/>
</dbReference>
<reference evidence="2 3" key="1">
    <citation type="submission" date="2019-02" db="EMBL/GenBank/DDBJ databases">
        <title>Deep-cultivation of Planctomycetes and their phenomic and genomic characterization uncovers novel biology.</title>
        <authorList>
            <person name="Wiegand S."/>
            <person name="Jogler M."/>
            <person name="Boedeker C."/>
            <person name="Pinto D."/>
            <person name="Vollmers J."/>
            <person name="Rivas-Marin E."/>
            <person name="Kohn T."/>
            <person name="Peeters S.H."/>
            <person name="Heuer A."/>
            <person name="Rast P."/>
            <person name="Oberbeckmann S."/>
            <person name="Bunk B."/>
            <person name="Jeske O."/>
            <person name="Meyerdierks A."/>
            <person name="Storesund J.E."/>
            <person name="Kallscheuer N."/>
            <person name="Luecker S."/>
            <person name="Lage O.M."/>
            <person name="Pohl T."/>
            <person name="Merkel B.J."/>
            <person name="Hornburger P."/>
            <person name="Mueller R.-W."/>
            <person name="Bruemmer F."/>
            <person name="Labrenz M."/>
            <person name="Spormann A.M."/>
            <person name="Op den Camp H."/>
            <person name="Overmann J."/>
            <person name="Amann R."/>
            <person name="Jetten M.S.M."/>
            <person name="Mascher T."/>
            <person name="Medema M.H."/>
            <person name="Devos D.P."/>
            <person name="Kaster A.-K."/>
            <person name="Ovreas L."/>
            <person name="Rohde M."/>
            <person name="Galperin M.Y."/>
            <person name="Jogler C."/>
        </authorList>
    </citation>
    <scope>NUCLEOTIDE SEQUENCE [LARGE SCALE GENOMIC DNA]</scope>
    <source>
        <strain evidence="2 3">EC9</strain>
    </source>
</reference>
<feature type="chain" id="PRO_5021807446" description="HEAT repeat protein" evidence="1">
    <location>
        <begin position="20"/>
        <end position="375"/>
    </location>
</feature>
<keyword evidence="1" id="KW-0732">Signal</keyword>
<dbReference type="AlphaFoldDB" id="A0A517M004"/>
<name>A0A517M004_9BACT</name>
<dbReference type="Proteomes" id="UP000319557">
    <property type="component" value="Chromosome"/>
</dbReference>
<gene>
    <name evidence="2" type="ORF">EC9_23960</name>
</gene>
<keyword evidence="3" id="KW-1185">Reference proteome</keyword>
<sequence precursor="true">MRPLLACLILLAIPRLALGCLFCEALASTLSDDIRESAACVIAQWDRDAASPASEIGMQLAKFQVTKVLKGDDRIGPRVEAYILPEEPPTGPVLLFAFGEAEAPQWSAPLPLAPVSVKYLNGLQSAPAAGSDRLAYFLPFLVAEDRHVADDAYNEFARAPFADIDGLGDRLDRQWVLENLQSYLKDDTTPPHRIRLMWTLLSVCGEPEDAALVQRVIDDKTIDRNAIGWDAAMGCYMSLAGPTGLEQVNQLLSSSDDEQTLFMALNAIRFHAVETKRFDQTELAAALHPLLRNVRLAAYVIPDLARMEDWTVGPRLMELYAQPDSGPIRIHIVNYFRTSPRPDAAQALATCRELDPTAVRRAELLFGNLRPRKDQ</sequence>
<dbReference type="EMBL" id="CP036261">
    <property type="protein sequence ID" value="QDS88208.1"/>
    <property type="molecule type" value="Genomic_DNA"/>
</dbReference>
<feature type="signal peptide" evidence="1">
    <location>
        <begin position="1"/>
        <end position="19"/>
    </location>
</feature>
<protein>
    <recommendedName>
        <fullName evidence="4">HEAT repeat protein</fullName>
    </recommendedName>
</protein>
<evidence type="ECO:0008006" key="4">
    <source>
        <dbReference type="Google" id="ProtNLM"/>
    </source>
</evidence>
<accession>A0A517M004</accession>
<evidence type="ECO:0000256" key="1">
    <source>
        <dbReference type="SAM" id="SignalP"/>
    </source>
</evidence>
<evidence type="ECO:0000313" key="3">
    <source>
        <dbReference type="Proteomes" id="UP000319557"/>
    </source>
</evidence>
<evidence type="ECO:0000313" key="2">
    <source>
        <dbReference type="EMBL" id="QDS88208.1"/>
    </source>
</evidence>
<proteinExistence type="predicted"/>
<dbReference type="KEGG" id="ruv:EC9_23960"/>